<evidence type="ECO:0000256" key="5">
    <source>
        <dbReference type="ARBA" id="ARBA00022692"/>
    </source>
</evidence>
<name>A0A9E2P3G3_9BACT</name>
<evidence type="ECO:0000256" key="7">
    <source>
        <dbReference type="ARBA" id="ARBA00023237"/>
    </source>
</evidence>
<evidence type="ECO:0000256" key="1">
    <source>
        <dbReference type="ARBA" id="ARBA00004442"/>
    </source>
</evidence>
<organism evidence="8 9">
    <name type="scientific">Candidatus Paraprevotella stercoravium</name>
    <dbReference type="NCBI Taxonomy" id="2838725"/>
    <lineage>
        <taxon>Bacteria</taxon>
        <taxon>Pseudomonadati</taxon>
        <taxon>Bacteroidota</taxon>
        <taxon>Bacteroidia</taxon>
        <taxon>Bacteroidales</taxon>
        <taxon>Prevotellaceae</taxon>
        <taxon>Paraprevotella</taxon>
    </lineage>
</organism>
<keyword evidence="6" id="KW-0472">Membrane</keyword>
<dbReference type="EMBL" id="JAHLFU010000190">
    <property type="protein sequence ID" value="MBU3853940.1"/>
    <property type="molecule type" value="Genomic_DNA"/>
</dbReference>
<dbReference type="GO" id="GO:1990281">
    <property type="term" value="C:efflux pump complex"/>
    <property type="evidence" value="ECO:0007669"/>
    <property type="project" value="TreeGrafter"/>
</dbReference>
<keyword evidence="5" id="KW-0812">Transmembrane</keyword>
<evidence type="ECO:0000256" key="6">
    <source>
        <dbReference type="ARBA" id="ARBA00023136"/>
    </source>
</evidence>
<dbReference type="GO" id="GO:0009279">
    <property type="term" value="C:cell outer membrane"/>
    <property type="evidence" value="ECO:0007669"/>
    <property type="project" value="UniProtKB-SubCell"/>
</dbReference>
<sequence>MILETDRIYWNFVACQELLQIARQYYHTTDSLTRTIAERVEAELTDRSDLLMAEVKRNDAAYRLRESERQWDIARMTLASFIGLPEESSLQTDSIVKPLYQTETQGLQADSLFQVRPEYGIASRQIDIQNEQTKINRAKYLPRLTVGATGQYGSPGYDFHSDMDPNYQLYAKLNVPVFEWGKRKHQHTADKSRTEMAREQASKVRDQLTLEIQVTAHNQDEAVKQVTLTESSVEKAHENSLLSLDQYKEGLVSITEVLDAQIYYLEARKNFVTSKYNAQIARSEYLKASGSFNSFN</sequence>
<evidence type="ECO:0000256" key="3">
    <source>
        <dbReference type="ARBA" id="ARBA00022448"/>
    </source>
</evidence>
<comment type="similarity">
    <text evidence="2">Belongs to the outer membrane factor (OMF) (TC 1.B.17) family.</text>
</comment>
<dbReference type="Gene3D" id="1.20.1600.10">
    <property type="entry name" value="Outer membrane efflux proteins (OEP)"/>
    <property type="match status" value="1"/>
</dbReference>
<evidence type="ECO:0000313" key="8">
    <source>
        <dbReference type="EMBL" id="MBU3853940.1"/>
    </source>
</evidence>
<reference evidence="8" key="2">
    <citation type="submission" date="2021-04" db="EMBL/GenBank/DDBJ databases">
        <authorList>
            <person name="Gilroy R."/>
        </authorList>
    </citation>
    <scope>NUCLEOTIDE SEQUENCE</scope>
    <source>
        <strain evidence="8">G3-2149</strain>
    </source>
</reference>
<keyword evidence="4" id="KW-1134">Transmembrane beta strand</keyword>
<dbReference type="Pfam" id="PF02321">
    <property type="entry name" value="OEP"/>
    <property type="match status" value="1"/>
</dbReference>
<evidence type="ECO:0000256" key="2">
    <source>
        <dbReference type="ARBA" id="ARBA00007613"/>
    </source>
</evidence>
<dbReference type="InterPro" id="IPR051906">
    <property type="entry name" value="TolC-like"/>
</dbReference>
<dbReference type="GO" id="GO:0015562">
    <property type="term" value="F:efflux transmembrane transporter activity"/>
    <property type="evidence" value="ECO:0007669"/>
    <property type="project" value="InterPro"/>
</dbReference>
<evidence type="ECO:0000256" key="4">
    <source>
        <dbReference type="ARBA" id="ARBA00022452"/>
    </source>
</evidence>
<keyword evidence="3" id="KW-0813">Transport</keyword>
<dbReference type="Proteomes" id="UP000823865">
    <property type="component" value="Unassembled WGS sequence"/>
</dbReference>
<dbReference type="PANTHER" id="PTHR30026:SF20">
    <property type="entry name" value="OUTER MEMBRANE PROTEIN TOLC"/>
    <property type="match status" value="1"/>
</dbReference>
<accession>A0A9E2P3G3</accession>
<comment type="subcellular location">
    <subcellularLocation>
        <location evidence="1">Cell outer membrane</location>
    </subcellularLocation>
</comment>
<dbReference type="AlphaFoldDB" id="A0A9E2P3G3"/>
<dbReference type="SUPFAM" id="SSF56954">
    <property type="entry name" value="Outer membrane efflux proteins (OEP)"/>
    <property type="match status" value="1"/>
</dbReference>
<reference evidence="8" key="1">
    <citation type="journal article" date="2021" name="PeerJ">
        <title>Extensive microbial diversity within the chicken gut microbiome revealed by metagenomics and culture.</title>
        <authorList>
            <person name="Gilroy R."/>
            <person name="Ravi A."/>
            <person name="Getino M."/>
            <person name="Pursley I."/>
            <person name="Horton D.L."/>
            <person name="Alikhan N.F."/>
            <person name="Baker D."/>
            <person name="Gharbi K."/>
            <person name="Hall N."/>
            <person name="Watson M."/>
            <person name="Adriaenssens E.M."/>
            <person name="Foster-Nyarko E."/>
            <person name="Jarju S."/>
            <person name="Secka A."/>
            <person name="Antonio M."/>
            <person name="Oren A."/>
            <person name="Chaudhuri R.R."/>
            <person name="La Ragione R."/>
            <person name="Hildebrand F."/>
            <person name="Pallen M.J."/>
        </authorList>
    </citation>
    <scope>NUCLEOTIDE SEQUENCE</scope>
    <source>
        <strain evidence="8">G3-2149</strain>
    </source>
</reference>
<dbReference type="GO" id="GO:0015288">
    <property type="term" value="F:porin activity"/>
    <property type="evidence" value="ECO:0007669"/>
    <property type="project" value="TreeGrafter"/>
</dbReference>
<keyword evidence="7" id="KW-0998">Cell outer membrane</keyword>
<comment type="caution">
    <text evidence="8">The sequence shown here is derived from an EMBL/GenBank/DDBJ whole genome shotgun (WGS) entry which is preliminary data.</text>
</comment>
<dbReference type="PANTHER" id="PTHR30026">
    <property type="entry name" value="OUTER MEMBRANE PROTEIN TOLC"/>
    <property type="match status" value="1"/>
</dbReference>
<gene>
    <name evidence="8" type="ORF">H9789_09050</name>
</gene>
<protein>
    <submittedName>
        <fullName evidence="8">TolC family protein</fullName>
    </submittedName>
</protein>
<dbReference type="InterPro" id="IPR003423">
    <property type="entry name" value="OMP_efflux"/>
</dbReference>
<evidence type="ECO:0000313" key="9">
    <source>
        <dbReference type="Proteomes" id="UP000823865"/>
    </source>
</evidence>
<proteinExistence type="inferred from homology"/>